<accession>A0AAD5DNJ4</accession>
<dbReference type="AlphaFoldDB" id="A0AAD5DNJ4"/>
<reference evidence="5" key="1">
    <citation type="submission" date="2020-11" db="EMBL/GenBank/DDBJ databases">
        <title>Chlorella ohadii genome sequencing and assembly.</title>
        <authorList>
            <person name="Murik O."/>
            <person name="Treves H."/>
            <person name="Kedem I."/>
            <person name="Shotland Y."/>
            <person name="Kaplan A."/>
        </authorList>
    </citation>
    <scope>NUCLEOTIDE SEQUENCE</scope>
    <source>
        <strain evidence="5">1</strain>
    </source>
</reference>
<feature type="compositionally biased region" description="Basic and acidic residues" evidence="3">
    <location>
        <begin position="343"/>
        <end position="360"/>
    </location>
</feature>
<dbReference type="InterPro" id="IPR018612">
    <property type="entry name" value="NSRP1_N"/>
</dbReference>
<name>A0AAD5DNJ4_9CHLO</name>
<evidence type="ECO:0000256" key="1">
    <source>
        <dbReference type="ARBA" id="ARBA00010126"/>
    </source>
</evidence>
<feature type="compositionally biased region" description="Low complexity" evidence="3">
    <location>
        <begin position="17"/>
        <end position="27"/>
    </location>
</feature>
<feature type="compositionally biased region" description="Low complexity" evidence="3">
    <location>
        <begin position="208"/>
        <end position="226"/>
    </location>
</feature>
<feature type="compositionally biased region" description="Basic and acidic residues" evidence="3">
    <location>
        <begin position="297"/>
        <end position="308"/>
    </location>
</feature>
<protein>
    <recommendedName>
        <fullName evidence="4">Nuclear speckle splicing regulatory protein 1 N-terminal domain-containing protein</fullName>
    </recommendedName>
</protein>
<dbReference type="Pfam" id="PF09745">
    <property type="entry name" value="NSRP1_N"/>
    <property type="match status" value="1"/>
</dbReference>
<keyword evidence="6" id="KW-1185">Reference proteome</keyword>
<dbReference type="PANTHER" id="PTHR30060:SF0">
    <property type="entry name" value="COILED-COIL PROTEIN (DUF2040)-RELATED"/>
    <property type="match status" value="1"/>
</dbReference>
<evidence type="ECO:0000256" key="2">
    <source>
        <dbReference type="ARBA" id="ARBA00023054"/>
    </source>
</evidence>
<evidence type="ECO:0000313" key="6">
    <source>
        <dbReference type="Proteomes" id="UP001205105"/>
    </source>
</evidence>
<comment type="similarity">
    <text evidence="1">Belongs to the NSRP1 family.</text>
</comment>
<dbReference type="Proteomes" id="UP001205105">
    <property type="component" value="Unassembled WGS sequence"/>
</dbReference>
<feature type="region of interest" description="Disordered" evidence="3">
    <location>
        <begin position="159"/>
        <end position="185"/>
    </location>
</feature>
<keyword evidence="2" id="KW-0175">Coiled coil</keyword>
<organism evidence="5 6">
    <name type="scientific">Chlorella ohadii</name>
    <dbReference type="NCBI Taxonomy" id="2649997"/>
    <lineage>
        <taxon>Eukaryota</taxon>
        <taxon>Viridiplantae</taxon>
        <taxon>Chlorophyta</taxon>
        <taxon>core chlorophytes</taxon>
        <taxon>Trebouxiophyceae</taxon>
        <taxon>Chlorellales</taxon>
        <taxon>Chlorellaceae</taxon>
        <taxon>Chlorella clade</taxon>
        <taxon>Chlorella</taxon>
    </lineage>
</organism>
<evidence type="ECO:0000313" key="5">
    <source>
        <dbReference type="EMBL" id="KAI7839633.1"/>
    </source>
</evidence>
<feature type="region of interest" description="Disordered" evidence="3">
    <location>
        <begin position="198"/>
        <end position="368"/>
    </location>
</feature>
<dbReference type="EMBL" id="JADXDR010000096">
    <property type="protein sequence ID" value="KAI7839633.1"/>
    <property type="molecule type" value="Genomic_DNA"/>
</dbReference>
<comment type="caution">
    <text evidence="5">The sequence shown here is derived from an EMBL/GenBank/DDBJ whole genome shotgun (WGS) entry which is preliminary data.</text>
</comment>
<sequence>MITGQKGVKYGLEVRKPPGAKAAAPAPSKRSVFGDDDSDEEQQGNVEQQIARQAARKQTDKKVADLHAAALAEDAAIFDYDSHYDAIQASRAEPKKQEKLQRQSRYIAGLLEKAEERKREQDILYERQLAKERAAEDHLYGDKEKFVTSAYRAKLAERQAYQEEQKRKKQEEEANAVEKKGHMGDFYRNLLRSNVAFGAKPSTDEKPAAGGAPAGAAAAAGKQQQQQRREGEQGAEEEPEEPQWLPRDQSPDAAAAQQQRQEEREAGQRSAGEGEPAGWEAAQAALQARKGAAAGPADEREQGDEPRQQPRQQPQEGAAAARAEGGPGAAEAGAASGPAAEAGARRNKEDAVAAARERFLARKKQRTV</sequence>
<feature type="domain" description="Nuclear speckle splicing regulatory protein 1 N-terminal" evidence="4">
    <location>
        <begin position="67"/>
        <end position="179"/>
    </location>
</feature>
<evidence type="ECO:0000256" key="3">
    <source>
        <dbReference type="SAM" id="MobiDB-lite"/>
    </source>
</evidence>
<proteinExistence type="inferred from homology"/>
<feature type="region of interest" description="Disordered" evidence="3">
    <location>
        <begin position="1"/>
        <end position="61"/>
    </location>
</feature>
<evidence type="ECO:0000259" key="4">
    <source>
        <dbReference type="Pfam" id="PF09745"/>
    </source>
</evidence>
<dbReference type="PANTHER" id="PTHR30060">
    <property type="entry name" value="INNER MEMBRANE PROTEIN"/>
    <property type="match status" value="1"/>
</dbReference>
<dbReference type="GO" id="GO:0000381">
    <property type="term" value="P:regulation of alternative mRNA splicing, via spliceosome"/>
    <property type="evidence" value="ECO:0007669"/>
    <property type="project" value="InterPro"/>
</dbReference>
<feature type="compositionally biased region" description="Low complexity" evidence="3">
    <location>
        <begin position="309"/>
        <end position="342"/>
    </location>
</feature>
<gene>
    <name evidence="5" type="ORF">COHA_006632</name>
</gene>
<feature type="compositionally biased region" description="Low complexity" evidence="3">
    <location>
        <begin position="268"/>
        <end position="296"/>
    </location>
</feature>